<dbReference type="Pfam" id="PF14534">
    <property type="entry name" value="DUF4440"/>
    <property type="match status" value="1"/>
</dbReference>
<sequence length="123" mass="13578">MTTTADIAAAFFTDYAAALLARDEDEVARMYAVPALVLFPGRAIAVSDRRQTAEFFASSWEQYDGVAEAEPAVTVLASTADAIWADVRWSFDGAERERFCYQLARSGDQWQVVVLTPLDHVVP</sequence>
<evidence type="ECO:0000313" key="3">
    <source>
        <dbReference type="Proteomes" id="UP000198742"/>
    </source>
</evidence>
<keyword evidence="3" id="KW-1185">Reference proteome</keyword>
<accession>A0A1H4WE97</accession>
<dbReference type="EMBL" id="FNRT01000002">
    <property type="protein sequence ID" value="SEC91676.1"/>
    <property type="molecule type" value="Genomic_DNA"/>
</dbReference>
<reference evidence="3" key="1">
    <citation type="submission" date="2016-10" db="EMBL/GenBank/DDBJ databases">
        <authorList>
            <person name="Varghese N."/>
            <person name="Submissions S."/>
        </authorList>
    </citation>
    <scope>NUCLEOTIDE SEQUENCE [LARGE SCALE GENOMIC DNA]</scope>
    <source>
        <strain evidence="3">DSM 22017</strain>
    </source>
</reference>
<dbReference type="SUPFAM" id="SSF54427">
    <property type="entry name" value="NTF2-like"/>
    <property type="match status" value="1"/>
</dbReference>
<dbReference type="Proteomes" id="UP000198742">
    <property type="component" value="Unassembled WGS sequence"/>
</dbReference>
<organism evidence="2 3">
    <name type="scientific">Nocardioides exalbidus</name>
    <dbReference type="NCBI Taxonomy" id="402596"/>
    <lineage>
        <taxon>Bacteria</taxon>
        <taxon>Bacillati</taxon>
        <taxon>Actinomycetota</taxon>
        <taxon>Actinomycetes</taxon>
        <taxon>Propionibacteriales</taxon>
        <taxon>Nocardioidaceae</taxon>
        <taxon>Nocardioides</taxon>
    </lineage>
</organism>
<dbReference type="RefSeq" id="WP_175539702.1">
    <property type="nucleotide sequence ID" value="NZ_FNRT01000002.1"/>
</dbReference>
<evidence type="ECO:0000313" key="2">
    <source>
        <dbReference type="EMBL" id="SEC91676.1"/>
    </source>
</evidence>
<dbReference type="InterPro" id="IPR032710">
    <property type="entry name" value="NTF2-like_dom_sf"/>
</dbReference>
<dbReference type="InterPro" id="IPR027843">
    <property type="entry name" value="DUF4440"/>
</dbReference>
<proteinExistence type="predicted"/>
<dbReference type="AlphaFoldDB" id="A0A1H4WE97"/>
<dbReference type="STRING" id="402596.SAMN04489844_3248"/>
<dbReference type="Gene3D" id="3.10.450.50">
    <property type="match status" value="1"/>
</dbReference>
<evidence type="ECO:0000259" key="1">
    <source>
        <dbReference type="Pfam" id="PF14534"/>
    </source>
</evidence>
<name>A0A1H4WE97_9ACTN</name>
<gene>
    <name evidence="2" type="ORF">SAMN04489844_3248</name>
</gene>
<protein>
    <recommendedName>
        <fullName evidence="1">DUF4440 domain-containing protein</fullName>
    </recommendedName>
</protein>
<feature type="domain" description="DUF4440" evidence="1">
    <location>
        <begin position="10"/>
        <end position="112"/>
    </location>
</feature>